<organism evidence="3 4">
    <name type="scientific">Apatococcus fuscideae</name>
    <dbReference type="NCBI Taxonomy" id="2026836"/>
    <lineage>
        <taxon>Eukaryota</taxon>
        <taxon>Viridiplantae</taxon>
        <taxon>Chlorophyta</taxon>
        <taxon>core chlorophytes</taxon>
        <taxon>Trebouxiophyceae</taxon>
        <taxon>Chlorellales</taxon>
        <taxon>Chlorellaceae</taxon>
        <taxon>Apatococcus</taxon>
    </lineage>
</organism>
<dbReference type="GO" id="GO:0019898">
    <property type="term" value="C:extrinsic component of membrane"/>
    <property type="evidence" value="ECO:0007669"/>
    <property type="project" value="InterPro"/>
</dbReference>
<feature type="domain" description="PsbP C-terminal" evidence="2">
    <location>
        <begin position="116"/>
        <end position="300"/>
    </location>
</feature>
<dbReference type="EMBL" id="JALJOV010002001">
    <property type="protein sequence ID" value="KAK9836401.1"/>
    <property type="molecule type" value="Genomic_DNA"/>
</dbReference>
<dbReference type="Proteomes" id="UP001485043">
    <property type="component" value="Unassembled WGS sequence"/>
</dbReference>
<protein>
    <recommendedName>
        <fullName evidence="2">PsbP C-terminal domain-containing protein</fullName>
    </recommendedName>
</protein>
<reference evidence="3 4" key="1">
    <citation type="journal article" date="2024" name="Nat. Commun.">
        <title>Phylogenomics reveals the evolutionary origins of lichenization in chlorophyte algae.</title>
        <authorList>
            <person name="Puginier C."/>
            <person name="Libourel C."/>
            <person name="Otte J."/>
            <person name="Skaloud P."/>
            <person name="Haon M."/>
            <person name="Grisel S."/>
            <person name="Petersen M."/>
            <person name="Berrin J.G."/>
            <person name="Delaux P.M."/>
            <person name="Dal Grande F."/>
            <person name="Keller J."/>
        </authorList>
    </citation>
    <scope>NUCLEOTIDE SEQUENCE [LARGE SCALE GENOMIC DNA]</scope>
    <source>
        <strain evidence="3 4">SAG 2523</strain>
    </source>
</reference>
<dbReference type="PANTHER" id="PTHR31407">
    <property type="match status" value="1"/>
</dbReference>
<dbReference type="Pfam" id="PF01789">
    <property type="entry name" value="PsbP"/>
    <property type="match status" value="1"/>
</dbReference>
<evidence type="ECO:0000313" key="4">
    <source>
        <dbReference type="Proteomes" id="UP001485043"/>
    </source>
</evidence>
<feature type="compositionally biased region" description="Basic and acidic residues" evidence="1">
    <location>
        <begin position="30"/>
        <end position="47"/>
    </location>
</feature>
<accession>A0AAW1RRM5</accession>
<feature type="region of interest" description="Disordered" evidence="1">
    <location>
        <begin position="155"/>
        <end position="182"/>
    </location>
</feature>
<evidence type="ECO:0000313" key="3">
    <source>
        <dbReference type="EMBL" id="KAK9836401.1"/>
    </source>
</evidence>
<dbReference type="AlphaFoldDB" id="A0AAW1RRM5"/>
<dbReference type="GO" id="GO:0009654">
    <property type="term" value="C:photosystem II oxygen evolving complex"/>
    <property type="evidence" value="ECO:0007669"/>
    <property type="project" value="InterPro"/>
</dbReference>
<evidence type="ECO:0000256" key="1">
    <source>
        <dbReference type="SAM" id="MobiDB-lite"/>
    </source>
</evidence>
<dbReference type="PANTHER" id="PTHR31407:SF16">
    <property type="entry name" value="PSBP DOMAIN-CONTAINING PROTEIN 7, CHLOROPLASTIC"/>
    <property type="match status" value="1"/>
</dbReference>
<proteinExistence type="predicted"/>
<dbReference type="NCBIfam" id="NF040946">
    <property type="entry name" value="PSII_PsbP"/>
    <property type="match status" value="1"/>
</dbReference>
<sequence>MELPNLQVSHRSGLQIPWCVHKSRVRCSADKHEQKRAPAEQAGDRKGPQLRLSDPVETISWGGRQPSGRRALLSALTGTSIVLISNLGGTTSALLGLAGGETARSAHLDVLYPIQGYKRCLDSQNGYEFVYPSKWLADQRLFRRYAARVEQRSGLDLPSPARRPQRRPVAEPTAAFGPAGSTGEENVSVVVAPIMPGFSLQSLGSAEEAAARFLSTVIAPPGSKLQTTLIISTSRQDEGGTLYYTLEYTVKGPSFFRHNLSVYASRGGQLYTLNAQAAEERWQDTQLVKQFRRAASSFHIL</sequence>
<dbReference type="InterPro" id="IPR016123">
    <property type="entry name" value="Mog1/PsbP_a/b/a-sand"/>
</dbReference>
<dbReference type="InterPro" id="IPR002683">
    <property type="entry name" value="PsbP_C"/>
</dbReference>
<keyword evidence="4" id="KW-1185">Reference proteome</keyword>
<feature type="region of interest" description="Disordered" evidence="1">
    <location>
        <begin position="30"/>
        <end position="49"/>
    </location>
</feature>
<name>A0AAW1RRM5_9CHLO</name>
<dbReference type="GO" id="GO:0015979">
    <property type="term" value="P:photosynthesis"/>
    <property type="evidence" value="ECO:0007669"/>
    <property type="project" value="InterPro"/>
</dbReference>
<dbReference type="GO" id="GO:0005509">
    <property type="term" value="F:calcium ion binding"/>
    <property type="evidence" value="ECO:0007669"/>
    <property type="project" value="InterPro"/>
</dbReference>
<gene>
    <name evidence="3" type="ORF">WJX84_007515</name>
</gene>
<evidence type="ECO:0000259" key="2">
    <source>
        <dbReference type="Pfam" id="PF01789"/>
    </source>
</evidence>
<dbReference type="SUPFAM" id="SSF55724">
    <property type="entry name" value="Mog1p/PsbP-like"/>
    <property type="match status" value="1"/>
</dbReference>
<comment type="caution">
    <text evidence="3">The sequence shown here is derived from an EMBL/GenBank/DDBJ whole genome shotgun (WGS) entry which is preliminary data.</text>
</comment>
<dbReference type="Gene3D" id="3.40.1000.10">
    <property type="entry name" value="Mog1/PsbP, alpha/beta/alpha sandwich"/>
    <property type="match status" value="1"/>
</dbReference>